<comment type="cofactor">
    <cofactor evidence="1 28">
        <name>Mg(2+)</name>
        <dbReference type="ChEBI" id="CHEBI:18420"/>
    </cofactor>
</comment>
<keyword evidence="20" id="KW-0539">Nucleus</keyword>
<accession>A0A0G2F2N5</accession>
<evidence type="ECO:0000256" key="23">
    <source>
        <dbReference type="ARBA" id="ARBA00050913"/>
    </source>
</evidence>
<dbReference type="InterPro" id="IPR047187">
    <property type="entry name" value="SF1_C_Upf1"/>
</dbReference>
<feature type="binding site" evidence="27">
    <location>
        <position position="1062"/>
    </location>
    <ligand>
        <name>ATP</name>
        <dbReference type="ChEBI" id="CHEBI:30616"/>
    </ligand>
</feature>
<feature type="domain" description="Helicase SEN1 beta-barrel" evidence="37">
    <location>
        <begin position="2681"/>
        <end position="2777"/>
    </location>
</feature>
<protein>
    <recommendedName>
        <fullName evidence="6">P-type phospholipid transporter</fullName>
        <ecNumber evidence="6">7.6.2.1</ecNumber>
    </recommendedName>
</protein>
<comment type="similarity">
    <text evidence="5">Belongs to the cation transport ATPase (P-type) (TC 3.A.3) family. Type IV subfamily.</text>
</comment>
<gene>
    <name evidence="38" type="ORF">UCRPC4_g00553</name>
</gene>
<feature type="binding site" evidence="28">
    <location>
        <position position="1088"/>
    </location>
    <ligand>
        <name>Mg(2+)</name>
        <dbReference type="ChEBI" id="CHEBI:18420"/>
    </ligand>
</feature>
<reference evidence="38 39" key="2">
    <citation type="submission" date="2015-05" db="EMBL/GenBank/DDBJ databases">
        <authorList>
            <person name="Morales-Cruz A."/>
            <person name="Amrine K.C."/>
            <person name="Cantu D."/>
        </authorList>
    </citation>
    <scope>NUCLEOTIDE SEQUENCE [LARGE SCALE GENOMIC DNA]</scope>
    <source>
        <strain evidence="38">UCRPC4</strain>
    </source>
</reference>
<dbReference type="Proteomes" id="UP000053317">
    <property type="component" value="Unassembled WGS sequence"/>
</dbReference>
<evidence type="ECO:0000259" key="36">
    <source>
        <dbReference type="Pfam" id="PF16212"/>
    </source>
</evidence>
<evidence type="ECO:0000256" key="31">
    <source>
        <dbReference type="SAM" id="Phobius"/>
    </source>
</evidence>
<evidence type="ECO:0000256" key="14">
    <source>
        <dbReference type="ARBA" id="ARBA00022840"/>
    </source>
</evidence>
<evidence type="ECO:0000256" key="20">
    <source>
        <dbReference type="ARBA" id="ARBA00023242"/>
    </source>
</evidence>
<dbReference type="InterPro" id="IPR024481">
    <property type="entry name" value="Helicase_Sen1_N"/>
</dbReference>
<comment type="catalytic activity">
    <reaction evidence="24">
        <text>a 1,2-diacyl-sn-glycero-3-phospho-L-serine(out) + ATP + H2O = a 1,2-diacyl-sn-glycero-3-phospho-L-serine(in) + ADP + phosphate + H(+)</text>
        <dbReference type="Rhea" id="RHEA:38567"/>
        <dbReference type="ChEBI" id="CHEBI:15377"/>
        <dbReference type="ChEBI" id="CHEBI:15378"/>
        <dbReference type="ChEBI" id="CHEBI:30616"/>
        <dbReference type="ChEBI" id="CHEBI:43474"/>
        <dbReference type="ChEBI" id="CHEBI:57262"/>
        <dbReference type="ChEBI" id="CHEBI:456216"/>
    </reaction>
    <physiologicalReaction direction="left-to-right" evidence="24">
        <dbReference type="Rhea" id="RHEA:38568"/>
    </physiologicalReaction>
</comment>
<feature type="binding site" evidence="28">
    <location>
        <position position="644"/>
    </location>
    <ligand>
        <name>Mg(2+)</name>
        <dbReference type="ChEBI" id="CHEBI:18420"/>
    </ligand>
</feature>
<feature type="compositionally biased region" description="Basic residues" evidence="30">
    <location>
        <begin position="43"/>
        <end position="56"/>
    </location>
</feature>
<feature type="domain" description="Helicase Sen1 N-terminal" evidence="32">
    <location>
        <begin position="1616"/>
        <end position="2335"/>
    </location>
</feature>
<evidence type="ECO:0000256" key="17">
    <source>
        <dbReference type="ARBA" id="ARBA00022989"/>
    </source>
</evidence>
<dbReference type="GO" id="GO:0099040">
    <property type="term" value="P:ceramide translocation"/>
    <property type="evidence" value="ECO:0007669"/>
    <property type="project" value="UniProtKB-ARBA"/>
</dbReference>
<dbReference type="EMBL" id="LCWF01000012">
    <property type="protein sequence ID" value="KKY28564.1"/>
    <property type="molecule type" value="Genomic_DNA"/>
</dbReference>
<evidence type="ECO:0000256" key="24">
    <source>
        <dbReference type="ARBA" id="ARBA00051303"/>
    </source>
</evidence>
<dbReference type="GO" id="GO:0005694">
    <property type="term" value="C:chromosome"/>
    <property type="evidence" value="ECO:0007669"/>
    <property type="project" value="UniProtKB-ARBA"/>
</dbReference>
<dbReference type="GO" id="GO:0090556">
    <property type="term" value="F:phosphatidylserine floppase activity"/>
    <property type="evidence" value="ECO:0007669"/>
    <property type="project" value="RHEA"/>
</dbReference>
<dbReference type="NCBIfam" id="TIGR01652">
    <property type="entry name" value="ATPase-Plipid"/>
    <property type="match status" value="1"/>
</dbReference>
<dbReference type="SUPFAM" id="SSF56784">
    <property type="entry name" value="HAD-like"/>
    <property type="match status" value="1"/>
</dbReference>
<feature type="transmembrane region" description="Helical" evidence="31">
    <location>
        <begin position="161"/>
        <end position="180"/>
    </location>
</feature>
<dbReference type="Gene3D" id="3.40.1110.10">
    <property type="entry name" value="Calcium-transporting ATPase, cytoplasmic domain N"/>
    <property type="match status" value="1"/>
</dbReference>
<dbReference type="SUPFAM" id="SSF52540">
    <property type="entry name" value="P-loop containing nucleoside triphosphate hydrolases"/>
    <property type="match status" value="1"/>
</dbReference>
<dbReference type="CDD" id="cd18808">
    <property type="entry name" value="SF1_C_Upf1"/>
    <property type="match status" value="1"/>
</dbReference>
<evidence type="ECO:0000256" key="1">
    <source>
        <dbReference type="ARBA" id="ARBA00001946"/>
    </source>
</evidence>
<evidence type="ECO:0000256" key="2">
    <source>
        <dbReference type="ARBA" id="ARBA00004123"/>
    </source>
</evidence>
<proteinExistence type="inferred from homology"/>
<feature type="transmembrane region" description="Helical" evidence="31">
    <location>
        <begin position="138"/>
        <end position="155"/>
    </location>
</feature>
<keyword evidence="8" id="KW-1003">Cell membrane</keyword>
<feature type="binding site" evidence="27">
    <location>
        <position position="956"/>
    </location>
    <ligand>
        <name>ATP</name>
        <dbReference type="ChEBI" id="CHEBI:30616"/>
    </ligand>
</feature>
<comment type="caution">
    <text evidence="38">The sequence shown here is derived from an EMBL/GenBank/DDBJ whole genome shotgun (WGS) entry which is preliminary data.</text>
</comment>
<dbReference type="PROSITE" id="PS00154">
    <property type="entry name" value="ATPASE_E1_E2"/>
    <property type="match status" value="1"/>
</dbReference>
<comment type="catalytic activity">
    <reaction evidence="22">
        <text>a 1,2-diacyl-sn-glycero-3-phosphoethanolamine(out) + ATP + H2O = a 1,2-diacyl-sn-glycero-3-phosphoethanolamine(in) + ADP + phosphate + H(+)</text>
        <dbReference type="Rhea" id="RHEA:66132"/>
        <dbReference type="ChEBI" id="CHEBI:15377"/>
        <dbReference type="ChEBI" id="CHEBI:15378"/>
        <dbReference type="ChEBI" id="CHEBI:30616"/>
        <dbReference type="ChEBI" id="CHEBI:43474"/>
        <dbReference type="ChEBI" id="CHEBI:64612"/>
        <dbReference type="ChEBI" id="CHEBI:456216"/>
    </reaction>
    <physiologicalReaction direction="left-to-right" evidence="22">
        <dbReference type="Rhea" id="RHEA:66133"/>
    </physiologicalReaction>
</comment>
<feature type="binding site" evidence="28">
    <location>
        <position position="642"/>
    </location>
    <ligand>
        <name>Mg(2+)</name>
        <dbReference type="ChEBI" id="CHEBI:18420"/>
    </ligand>
</feature>
<dbReference type="FunFam" id="3.40.50.300:FF:001152">
    <property type="entry name" value="tRNA-splicing endonuclease, putative"/>
    <property type="match status" value="1"/>
</dbReference>
<keyword evidence="10 28" id="KW-0479">Metal-binding</keyword>
<dbReference type="InterPro" id="IPR006539">
    <property type="entry name" value="P-type_ATPase_IV"/>
</dbReference>
<dbReference type="GO" id="GO:0005524">
    <property type="term" value="F:ATP binding"/>
    <property type="evidence" value="ECO:0007669"/>
    <property type="project" value="UniProtKB-KW"/>
</dbReference>
<dbReference type="EC" id="7.6.2.1" evidence="6"/>
<dbReference type="InterPro" id="IPR041679">
    <property type="entry name" value="DNA2/NAM7-like_C"/>
</dbReference>
<feature type="transmembrane region" description="Helical" evidence="31">
    <location>
        <begin position="1177"/>
        <end position="1198"/>
    </location>
</feature>
<evidence type="ECO:0000313" key="39">
    <source>
        <dbReference type="Proteomes" id="UP000053317"/>
    </source>
</evidence>
<dbReference type="CDD" id="cd02073">
    <property type="entry name" value="P-type_ATPase_APLT_Dnf-like"/>
    <property type="match status" value="1"/>
</dbReference>
<feature type="domain" description="P-type ATPase C-terminal" evidence="36">
    <location>
        <begin position="1114"/>
        <end position="1363"/>
    </location>
</feature>
<dbReference type="Pfam" id="PF23576">
    <property type="entry name" value="SEN1_barrel"/>
    <property type="match status" value="1"/>
</dbReference>
<dbReference type="GO" id="GO:0007163">
    <property type="term" value="P:establishment or maintenance of cell polarity"/>
    <property type="evidence" value="ECO:0007669"/>
    <property type="project" value="UniProtKB-ARBA"/>
</dbReference>
<evidence type="ECO:0000256" key="25">
    <source>
        <dbReference type="ARBA" id="ARBA00052223"/>
    </source>
</evidence>
<keyword evidence="19 31" id="KW-0472">Membrane</keyword>
<dbReference type="SUPFAM" id="SSF81653">
    <property type="entry name" value="Calcium ATPase, transduction domain A"/>
    <property type="match status" value="1"/>
</dbReference>
<evidence type="ECO:0000256" key="18">
    <source>
        <dbReference type="ARBA" id="ARBA00023055"/>
    </source>
</evidence>
<name>A0A0G2F2N5_PHACM</name>
<evidence type="ECO:0000259" key="37">
    <source>
        <dbReference type="Pfam" id="PF23576"/>
    </source>
</evidence>
<feature type="compositionally biased region" description="Basic and acidic residues" evidence="30">
    <location>
        <begin position="57"/>
        <end position="75"/>
    </location>
</feature>
<feature type="region of interest" description="Disordered" evidence="30">
    <location>
        <begin position="241"/>
        <end position="263"/>
    </location>
</feature>
<evidence type="ECO:0000256" key="26">
    <source>
        <dbReference type="PIRSR" id="PIRSR606539-1"/>
    </source>
</evidence>
<comment type="catalytic activity">
    <reaction evidence="23">
        <text>a beta-D-glucosyl-(1&lt;-&gt;1')-N-acylsphing-4-enine(out) + ATP + H2O = a beta-D-glucosyl-(1&lt;-&gt;1')-N-acylsphing-4-enine(in) + ADP + phosphate + H(+)</text>
        <dbReference type="Rhea" id="RHEA:66036"/>
        <dbReference type="ChEBI" id="CHEBI:15377"/>
        <dbReference type="ChEBI" id="CHEBI:15378"/>
        <dbReference type="ChEBI" id="CHEBI:22801"/>
        <dbReference type="ChEBI" id="CHEBI:30616"/>
        <dbReference type="ChEBI" id="CHEBI:43474"/>
        <dbReference type="ChEBI" id="CHEBI:456216"/>
    </reaction>
    <physiologicalReaction direction="left-to-right" evidence="23">
        <dbReference type="Rhea" id="RHEA:66037"/>
    </physiologicalReaction>
</comment>
<dbReference type="InterPro" id="IPR044492">
    <property type="entry name" value="P_typ_ATPase_HD_dom"/>
</dbReference>
<dbReference type="SFLD" id="SFLDS00003">
    <property type="entry name" value="Haloacid_Dehalogenase"/>
    <property type="match status" value="1"/>
</dbReference>
<dbReference type="FunFam" id="3.40.50.300:FF:000326">
    <property type="entry name" value="P-loop containing nucleoside triphosphate hydrolase"/>
    <property type="match status" value="1"/>
</dbReference>
<reference evidence="38 39" key="1">
    <citation type="submission" date="2015-05" db="EMBL/GenBank/DDBJ databases">
        <title>Distinctive expansion of gene families associated with plant cell wall degradation and secondary metabolism in the genomes of grapevine trunk pathogens.</title>
        <authorList>
            <person name="Lawrence D.P."/>
            <person name="Travadon R."/>
            <person name="Rolshausen P.E."/>
            <person name="Baumgartner K."/>
        </authorList>
    </citation>
    <scope>NUCLEOTIDE SEQUENCE [LARGE SCALE GENOMIC DNA]</scope>
    <source>
        <strain evidence="38">UCRPC4</strain>
    </source>
</reference>
<feature type="binding site" evidence="27">
    <location>
        <position position="643"/>
    </location>
    <ligand>
        <name>ATP</name>
        <dbReference type="ChEBI" id="CHEBI:30616"/>
    </ligand>
</feature>
<feature type="compositionally biased region" description="Low complexity" evidence="30">
    <location>
        <begin position="1396"/>
        <end position="1406"/>
    </location>
</feature>
<keyword evidence="7" id="KW-0813">Transport</keyword>
<feature type="compositionally biased region" description="Basic and acidic residues" evidence="30">
    <location>
        <begin position="246"/>
        <end position="263"/>
    </location>
</feature>
<feature type="binding site" evidence="27">
    <location>
        <position position="1068"/>
    </location>
    <ligand>
        <name>ATP</name>
        <dbReference type="ChEBI" id="CHEBI:30616"/>
    </ligand>
</feature>
<dbReference type="InterPro" id="IPR023298">
    <property type="entry name" value="ATPase_P-typ_TM_dom_sf"/>
</dbReference>
<dbReference type="InterPro" id="IPR032631">
    <property type="entry name" value="P-type_ATPase_N"/>
</dbReference>
<feature type="binding site" evidence="27">
    <location>
        <position position="642"/>
    </location>
    <ligand>
        <name>ATP</name>
        <dbReference type="ChEBI" id="CHEBI:30616"/>
    </ligand>
</feature>
<organism evidence="38 39">
    <name type="scientific">Phaeomoniella chlamydospora</name>
    <name type="common">Phaeoacremonium chlamydosporum</name>
    <dbReference type="NCBI Taxonomy" id="158046"/>
    <lineage>
        <taxon>Eukaryota</taxon>
        <taxon>Fungi</taxon>
        <taxon>Dikarya</taxon>
        <taxon>Ascomycota</taxon>
        <taxon>Pezizomycotina</taxon>
        <taxon>Eurotiomycetes</taxon>
        <taxon>Chaetothyriomycetidae</taxon>
        <taxon>Phaeomoniellales</taxon>
        <taxon>Phaeomoniellaceae</taxon>
        <taxon>Phaeomoniella</taxon>
    </lineage>
</organism>
<feature type="binding site" evidence="27">
    <location>
        <position position="840"/>
    </location>
    <ligand>
        <name>ATP</name>
        <dbReference type="ChEBI" id="CHEBI:30616"/>
    </ligand>
</feature>
<feature type="transmembrane region" description="Helical" evidence="31">
    <location>
        <begin position="1228"/>
        <end position="1248"/>
    </location>
</feature>
<evidence type="ECO:0000256" key="22">
    <source>
        <dbReference type="ARBA" id="ARBA00049128"/>
    </source>
</evidence>
<dbReference type="Pfam" id="PF13087">
    <property type="entry name" value="AAA_12"/>
    <property type="match status" value="1"/>
</dbReference>
<dbReference type="GO" id="GO:0005634">
    <property type="term" value="C:nucleus"/>
    <property type="evidence" value="ECO:0007669"/>
    <property type="project" value="UniProtKB-SubCell"/>
</dbReference>
<feature type="region of interest" description="Disordered" evidence="30">
    <location>
        <begin position="1389"/>
        <end position="1452"/>
    </location>
</feature>
<feature type="compositionally biased region" description="Low complexity" evidence="30">
    <location>
        <begin position="3373"/>
        <end position="3404"/>
    </location>
</feature>
<dbReference type="FunFam" id="3.40.1110.10:FF:000048">
    <property type="entry name" value="Phospholipid-transporting ATPase"/>
    <property type="match status" value="1"/>
</dbReference>
<evidence type="ECO:0000256" key="7">
    <source>
        <dbReference type="ARBA" id="ARBA00022448"/>
    </source>
</evidence>
<evidence type="ECO:0000256" key="9">
    <source>
        <dbReference type="ARBA" id="ARBA00022692"/>
    </source>
</evidence>
<dbReference type="NCBIfam" id="TIGR01494">
    <property type="entry name" value="ATPase_P-type"/>
    <property type="match status" value="1"/>
</dbReference>
<dbReference type="GO" id="GO:0006897">
    <property type="term" value="P:endocytosis"/>
    <property type="evidence" value="ECO:0007669"/>
    <property type="project" value="UniProtKB-ARBA"/>
</dbReference>
<feature type="binding site" evidence="27">
    <location>
        <position position="1091"/>
    </location>
    <ligand>
        <name>ATP</name>
        <dbReference type="ChEBI" id="CHEBI:30616"/>
    </ligand>
</feature>
<feature type="region of interest" description="Disordered" evidence="30">
    <location>
        <begin position="276"/>
        <end position="316"/>
    </location>
</feature>
<evidence type="ECO:0000256" key="12">
    <source>
        <dbReference type="ARBA" id="ARBA00022801"/>
    </source>
</evidence>
<evidence type="ECO:0000313" key="38">
    <source>
        <dbReference type="EMBL" id="KKY28564.1"/>
    </source>
</evidence>
<dbReference type="SUPFAM" id="SSF81665">
    <property type="entry name" value="Calcium ATPase, transmembrane domain M"/>
    <property type="match status" value="1"/>
</dbReference>
<feature type="transmembrane region" description="Helical" evidence="31">
    <location>
        <begin position="1294"/>
        <end position="1314"/>
    </location>
</feature>
<feature type="active site" description="4-aspartylphosphate intermediate" evidence="26">
    <location>
        <position position="642"/>
    </location>
</feature>
<evidence type="ECO:0000256" key="11">
    <source>
        <dbReference type="ARBA" id="ARBA00022741"/>
    </source>
</evidence>
<dbReference type="InterPro" id="IPR056474">
    <property type="entry name" value="SEN1_barrel"/>
</dbReference>
<keyword evidence="11 27" id="KW-0547">Nucleotide-binding</keyword>
<feature type="domain" description="DNA2/NAM7 helicase helicase" evidence="33">
    <location>
        <begin position="2829"/>
        <end position="3119"/>
    </location>
</feature>
<dbReference type="InterPro" id="IPR008250">
    <property type="entry name" value="ATPase_P-typ_transduc_dom_A_sf"/>
</dbReference>
<dbReference type="GO" id="GO:0000287">
    <property type="term" value="F:magnesium ion binding"/>
    <property type="evidence" value="ECO:0007669"/>
    <property type="project" value="InterPro"/>
</dbReference>
<dbReference type="GO" id="GO:1990531">
    <property type="term" value="C:phospholipid-translocating ATPase complex"/>
    <property type="evidence" value="ECO:0007669"/>
    <property type="project" value="UniProtKB-ARBA"/>
</dbReference>
<keyword evidence="29" id="KW-0175">Coiled coil</keyword>
<sequence length="3604" mass="406054">MAVIRFGDGDTGANEPAAEETNKSKAVKRTRWATQRAPGSSGLRKRVSILKRHRRSQSAEEKRQSAGTPDPKETTPDDASEENQSDNRRIFVGVNLPDDARDDEGKPKQHFGRNKIRTAKYTPLSFVPKNLWYQFHNIANIYFFFIIILQIFPIFGASNPGLGAVPLIVIICITAIKDAIEDWRRTVLDTELNNSPIHRLVDWNNVNSMEDNVGIWRRTKKATTKSIVATYRKLSALRQSKKKGKSYTERALDEPRQSAETRRTIRSSIYTQRTSFRSVRSQTSDDAIQMTPLQSPGVATETHRSDGLTVQRPPSDLSFYQDTKEQFSPGAAPSSRNIAPQYQKDYGTLINHSKSISEKARFKKDCWKNVQVGDFVRIYSDEPIPADIIVLSTSDPDGACYVETKNLDGETNLKVKQALQCSRKVRHARDCEKTEFVIESEGPHPNLYNYSAVVRWQQHELSKSETPPREMAEPISVNNLLLRGCSLKNTEWILGIVVFTGLETKVMLNSGATPSKRAQLAKGLNWNVLYNFVILFIMCLVSGIIQGITWSQENRSLNYFEFGSIGGSPPVDGIITFWSAVVLFQNLVPISLYISLEIIRTAQALFIYSDTYMYYDKLDYPCTPKTWNISDDLGQIEYIFSDKTGTLTQNVMEFKKCTINGVAYGEAYTEAQAGMRKREGVDVEEESARINEQIAQDRVTMIQELRRLHDNPYLHDDELTFVASNYVADLNGRSGEAQSRANERFMLVLALCHTVITERTPGDPPKIEFKAQSPDEAALVATARDCGFTVLGRQNDMLLVNVLGEDRSYQILNILEFNSSRKRMSAIVRMPDGKIKLFCKGADSMIYSRLRPREQQELRRVTAEHLEVFAREGLRTLCIAEKDLTEEEYQAWSKDHDLAAQALVDRDERLEEVSDRIERDLMLIGGTAIEDRLQDGVPDTIALLGDAGIKLWVLTGDKVETAINIGFSCNLLTNEMDLIMLQVGEGEDQLEQAAAELDKNLEIFGITGSDAELIAARKNHEPPNPTHAIVIDGDTLKLVLHDDLRQKFLLLCKNCKSVLCCRVSPAQKAAVVQLVRRGLDIVALAIGDGANDVAMIQEANVGVGIAGEEGRQAAMSADYAVGQFRFLQRLVLVHGRWDYRRLAETIANFFYKNMVWTFALFWYGIYNNYDVTYLFEYTYILLVNVVFTSLPVILMGVLDQDVSDKVSLAVPQLYRRGMERKEWSQRKFWLYMADGIYQSVIVFFMAYLEFAPATFVTESGRDISDRPRIGVYVACAAIIVMNTYILMNTYRWDWFIVLITIISTFLIFAWTGIYSSFVGSADFYQAGAEVYGSLSFWAVTLLSVIICLLPRFSAKFFQKYFYPRDIDVVREQVIQGKFKYLDDIDESKVSPKEESSTSSSDASTTPRVKANHKPAPSIPDSERPIYPPSVAPTARTRNLTGSDETYHSKPSFDYARRPSMERVRSSFDRSRMSMDKMRPSFESSRDFTSAAYLSRIESSNSNLGGSHMSPQETFGQYFAVIPRNCSAMAELIEKFTDLRKLPPELHIFCPRQNDDDQDRYEEERQIITELEDRKFDVQRHDRIQEAKERRQAYLDCLQLFAYHETHQYKDLLHQIIDEALSKCDLCIREYHQGKQLYLRPKLRDDYDDPEVDAFFEVLDKTDIRRICRGLSEAARLLRDAPPEKRKSRLDGPSLHAMFESLSCSPFLKDDELLAEYFDEPFKLVQTKRPLRTNAYTLAATRFLFDSNPIRLRWATSEWSKLEKPPTESEFDWTIKDFISQKLQEAQSQPTSLNVQRLWRAMQLILNKLERQQITHNLRALDVDICRLALEHFSINSPGLQYLLQSFTKMLEVVPEDFWDAMGSVRPSTVVEQICNNPRFEFLLNDVRRDQPMETTGIGVALAWVIPFVESINPANHPVVCRTLTDQFFKRIKKHDLQDVAKVQCFQAVMEVLSKVLDNFVSNDALRISTARGVLTEVIDIVTDYASAILEPVQFSVYPEELEHARTTALKVIRLTLALETCNVKNDFETLSQNKRLLHGATSYSKSLWDTVINALNQEDTSLSTAALEGVYPLPGLEELPVKEDSDIVSATRSFNSVLRKFIQIFAAMLERLGEFKSDHLFELFKDNNASMILISGLSFPEDNVYQAASELIKNATEEPGRREAMFHLLRTDFFATTLSALSYSYRRLATLRTFSGVPRMVKTALDVLEILTDSQNGLIRTKKYNRTERVVIQKYWRYQWAELRVVFMRAERWFSHLSDKVLMGLFCRDVMQYAEALFEQYSVFANAVLGDDPDMSSPLARQMLDATESSPAAVIEYMVKWLRLRDEYLVTTLVKLLSKLLRRLGDQSVEVNQEAIAYVEDAAITGLVRTNLTQQQKAELVRTLEAYKKKPYSPPPSNSKKQKSLKDFAWTGTAAGKTAASKEASSDDYGDSDLADDDLVEITKSFETKTTRPASIVKSAASRESVRAQPLKVMRPVMKSRPVEPLVAQAGRHDLLAQRQKQRELMKKRSTEAAARLKGKSGIGIQTVGQGSGLQDIAGVEGKDHNSSGPNSMMVSSESESDSEDDIDRELFGSFKTSKKPSTAAFPTVKKQVSGPIKKIKQLRSAKDMRARLAPDLSSLHRTILSWDFFAEGDLPPTADQNGYSLVSNTFRSALEYQKTFEPLLILESWQSFRSAREESNFKAFALKVANRLSVDSFVEISTAMSLQESKDLQLRESDVILLSTSKQPWADRSQPHCLARIMSSGIKKGQRELVFRITSANSLAGLLSPGTELWGASVLSLTPLEREYGGLSALQYYDLCDEILRAKPSPLLDYGLATLQPIIDNYAVNTAQAKAIKSALDNDAFTLIQGPPGSGKTKTICALVGAIMPTATTQGNGSKTQGQNTGRTQVQGIPTNKKVLVCAPSNAAVDELVMRFKAGVRTMNGTEEKINVVRLGRSDAINTAVKDVTIDELVSAKLNATAPRDPNTKDLGEIMQQHKEASAKVIELRNRIDSTRAKGEAVNPADTTEFEGWKRKKVLLGTQIDSERDKKNAMARDLELNRRRIQQEIIDGAHVICATLSGSGHEMFQNLNIEFDTVIIDEAAQSVELSALIPLKYGCSKCILVGDPRQLPPTVLSKAASKYAYEQSLFARMEKNHPRDVHLLDTQYRMHPEISAFPSKEFYESKLKDGANMTQLRAKPWHHSSVFAPYRFFDVQGMHQSAPKGHSLVNVAELQVAMQLYERLITDCSQYNFKGKIGIITPYKGQMKELKLRFSQRYGEGIFSTIEFNTTDAFQGRECEIIIFSCVRASTTSIGFLDDVRRMNVGLTRAKSSLWVLGNSKALMIGEYWRKLVSDARERSLYTDGDILGMLHRPVLTIDMTRLDVEMTDVNSVSSTSPKSSVKPSPVTSKAPSPTANQASPVTSKPPTPSSMQAPVSSRPSSRPSLPSRPASAHSMGSASSGPPTPNFEAPRRMGANGPSGGGNGLNDLSVCGICGSYEHYTHNCDNYDARLAAKGLCGRCQAASHSARDCKEIRCLECGAIKNGSHDKKQATSDNNKELLRERAKDNWENTMPKFPWSEAQRARQSRMRQRDPLAMEESLQGDRKPQVYRVQEIPQRPSLRE</sequence>
<evidence type="ECO:0000256" key="3">
    <source>
        <dbReference type="ARBA" id="ARBA00004651"/>
    </source>
</evidence>
<feature type="domain" description="P-type ATPase N-terminal" evidence="35">
    <location>
        <begin position="103"/>
        <end position="160"/>
    </location>
</feature>
<evidence type="ECO:0000256" key="13">
    <source>
        <dbReference type="ARBA" id="ARBA00022806"/>
    </source>
</evidence>
<dbReference type="GO" id="GO:0140351">
    <property type="term" value="F:glycosylceramide flippase activity"/>
    <property type="evidence" value="ECO:0007669"/>
    <property type="project" value="UniProtKB-ARBA"/>
</dbReference>
<evidence type="ECO:0000256" key="5">
    <source>
        <dbReference type="ARBA" id="ARBA00008109"/>
    </source>
</evidence>
<feature type="binding site" evidence="27">
    <location>
        <position position="875"/>
    </location>
    <ligand>
        <name>ATP</name>
        <dbReference type="ChEBI" id="CHEBI:30616"/>
    </ligand>
</feature>
<feature type="transmembrane region" description="Helical" evidence="31">
    <location>
        <begin position="1268"/>
        <end position="1287"/>
    </location>
</feature>
<dbReference type="Pfam" id="PF16209">
    <property type="entry name" value="PhoLip_ATPase_N"/>
    <property type="match status" value="1"/>
</dbReference>
<keyword evidence="13" id="KW-0347">Helicase</keyword>
<evidence type="ECO:0000259" key="35">
    <source>
        <dbReference type="Pfam" id="PF16209"/>
    </source>
</evidence>
<dbReference type="GO" id="GO:0070867">
    <property type="term" value="C:mating projection tip membrane"/>
    <property type="evidence" value="ECO:0007669"/>
    <property type="project" value="UniProtKB-ARBA"/>
</dbReference>
<dbReference type="Gene3D" id="3.40.50.300">
    <property type="entry name" value="P-loop containing nucleotide triphosphate hydrolases"/>
    <property type="match status" value="2"/>
</dbReference>
<feature type="region of interest" description="Disordered" evidence="30">
    <location>
        <begin position="3371"/>
        <end position="3464"/>
    </location>
</feature>
<dbReference type="Gene3D" id="2.70.150.10">
    <property type="entry name" value="Calcium-transporting ATPase, cytoplasmic transduction domain A"/>
    <property type="match status" value="1"/>
</dbReference>
<evidence type="ECO:0000256" key="10">
    <source>
        <dbReference type="ARBA" id="ARBA00022723"/>
    </source>
</evidence>
<feature type="coiled-coil region" evidence="29">
    <location>
        <begin position="2972"/>
        <end position="2999"/>
    </location>
</feature>
<keyword evidence="15 28" id="KW-0460">Magnesium</keyword>
<evidence type="ECO:0000256" key="8">
    <source>
        <dbReference type="ARBA" id="ARBA00022475"/>
    </source>
</evidence>
<dbReference type="GO" id="GO:0004386">
    <property type="term" value="F:helicase activity"/>
    <property type="evidence" value="ECO:0007669"/>
    <property type="project" value="UniProtKB-KW"/>
</dbReference>
<evidence type="ECO:0000259" key="33">
    <source>
        <dbReference type="Pfam" id="PF13086"/>
    </source>
</evidence>
<evidence type="ECO:0000256" key="21">
    <source>
        <dbReference type="ARBA" id="ARBA00034036"/>
    </source>
</evidence>
<keyword evidence="18" id="KW-0445">Lipid transport</keyword>
<dbReference type="Pfam" id="PF12726">
    <property type="entry name" value="SEN1_N"/>
    <property type="match status" value="1"/>
</dbReference>
<dbReference type="OrthoDB" id="377733at2759"/>
<evidence type="ECO:0000256" key="28">
    <source>
        <dbReference type="PIRSR" id="PIRSR606539-3"/>
    </source>
</evidence>
<feature type="domain" description="DNA2/NAM7 helicase-like C-terminal" evidence="34">
    <location>
        <begin position="3126"/>
        <end position="3322"/>
    </location>
</feature>
<feature type="transmembrane region" description="Helical" evidence="31">
    <location>
        <begin position="1334"/>
        <end position="1354"/>
    </location>
</feature>
<feature type="binding site" evidence="27">
    <location>
        <position position="644"/>
    </location>
    <ligand>
        <name>ATP</name>
        <dbReference type="ChEBI" id="CHEBI:30616"/>
    </ligand>
</feature>
<dbReference type="SFLD" id="SFLDG00002">
    <property type="entry name" value="C1.7:_P-type_atpase_like"/>
    <property type="match status" value="1"/>
</dbReference>
<comment type="catalytic activity">
    <reaction evidence="25">
        <text>a 1,2-diacyl-sn-glycero-3-phosphocholine(out) + ATP + H2O = a 1,2-diacyl-sn-glycero-3-phosphocholine(in) + ADP + phosphate + H(+)</text>
        <dbReference type="Rhea" id="RHEA:38583"/>
        <dbReference type="ChEBI" id="CHEBI:15377"/>
        <dbReference type="ChEBI" id="CHEBI:15378"/>
        <dbReference type="ChEBI" id="CHEBI:30616"/>
        <dbReference type="ChEBI" id="CHEBI:43474"/>
        <dbReference type="ChEBI" id="CHEBI:57643"/>
        <dbReference type="ChEBI" id="CHEBI:456216"/>
    </reaction>
    <physiologicalReaction direction="left-to-right" evidence="25">
        <dbReference type="Rhea" id="RHEA:38584"/>
    </physiologicalReaction>
</comment>
<keyword evidence="17 31" id="KW-1133">Transmembrane helix</keyword>
<feature type="transmembrane region" description="Helical" evidence="31">
    <location>
        <begin position="528"/>
        <end position="550"/>
    </location>
</feature>
<dbReference type="InterPro" id="IPR027417">
    <property type="entry name" value="P-loop_NTPase"/>
</dbReference>
<dbReference type="InterPro" id="IPR001757">
    <property type="entry name" value="P_typ_ATPase"/>
</dbReference>
<dbReference type="InterPro" id="IPR036412">
    <property type="entry name" value="HAD-like_sf"/>
</dbReference>
<dbReference type="InterPro" id="IPR023299">
    <property type="entry name" value="ATPase_P-typ_cyto_dom_N"/>
</dbReference>
<evidence type="ECO:0000256" key="27">
    <source>
        <dbReference type="PIRSR" id="PIRSR606539-2"/>
    </source>
</evidence>
<evidence type="ECO:0000256" key="16">
    <source>
        <dbReference type="ARBA" id="ARBA00022967"/>
    </source>
</evidence>
<dbReference type="Pfam" id="PF13086">
    <property type="entry name" value="AAA_11"/>
    <property type="match status" value="1"/>
</dbReference>
<feature type="region of interest" description="Disordered" evidence="30">
    <location>
        <begin position="2541"/>
        <end position="2563"/>
    </location>
</feature>
<dbReference type="InterPro" id="IPR023214">
    <property type="entry name" value="HAD_sf"/>
</dbReference>
<dbReference type="SFLD" id="SFLDF00027">
    <property type="entry name" value="p-type_atpase"/>
    <property type="match status" value="1"/>
</dbReference>
<dbReference type="SUPFAM" id="SSF81660">
    <property type="entry name" value="Metal cation-transporting ATPase, ATP-binding domain N"/>
    <property type="match status" value="1"/>
</dbReference>
<dbReference type="Pfam" id="PF13246">
    <property type="entry name" value="Cation_ATPase"/>
    <property type="match status" value="1"/>
</dbReference>
<feature type="region of interest" description="Disordered" evidence="30">
    <location>
        <begin position="3546"/>
        <end position="3604"/>
    </location>
</feature>
<feature type="binding site" evidence="28">
    <location>
        <position position="1092"/>
    </location>
    <ligand>
        <name>Mg(2+)</name>
        <dbReference type="ChEBI" id="CHEBI:18420"/>
    </ligand>
</feature>
<feature type="compositionally biased region" description="Low complexity" evidence="30">
    <location>
        <begin position="3411"/>
        <end position="3443"/>
    </location>
</feature>
<dbReference type="InterPro" id="IPR018303">
    <property type="entry name" value="ATPase_P-typ_P_site"/>
</dbReference>
<dbReference type="InterPro" id="IPR041677">
    <property type="entry name" value="DNA2/NAM7_AAA_11"/>
</dbReference>
<feature type="binding site" evidence="27">
    <location>
        <position position="955"/>
    </location>
    <ligand>
        <name>ATP</name>
        <dbReference type="ChEBI" id="CHEBI:30616"/>
    </ligand>
</feature>
<feature type="binding site" evidence="27">
    <location>
        <position position="957"/>
    </location>
    <ligand>
        <name>ATP</name>
        <dbReference type="ChEBI" id="CHEBI:30616"/>
    </ligand>
</feature>
<dbReference type="PANTHER" id="PTHR24092">
    <property type="entry name" value="PROBABLE PHOSPHOLIPID-TRANSPORTING ATPASE"/>
    <property type="match status" value="1"/>
</dbReference>
<evidence type="ECO:0000259" key="34">
    <source>
        <dbReference type="Pfam" id="PF13087"/>
    </source>
</evidence>
<dbReference type="Gene3D" id="3.40.50.1000">
    <property type="entry name" value="HAD superfamily/HAD-like"/>
    <property type="match status" value="1"/>
</dbReference>
<comment type="subcellular location">
    <subcellularLocation>
        <location evidence="3">Cell membrane</location>
        <topology evidence="3">Multi-pass membrane protein</topology>
    </subcellularLocation>
    <subcellularLocation>
        <location evidence="2">Nucleus</location>
    </subcellularLocation>
</comment>
<keyword evidence="12" id="KW-0378">Hydrolase</keyword>
<comment type="similarity">
    <text evidence="4">Belongs to the DNA2/NAM7 helicase family.</text>
</comment>
<keyword evidence="9 31" id="KW-0812">Transmembrane</keyword>
<dbReference type="GO" id="GO:0016887">
    <property type="term" value="F:ATP hydrolysis activity"/>
    <property type="evidence" value="ECO:0007669"/>
    <property type="project" value="InterPro"/>
</dbReference>
<feature type="transmembrane region" description="Helical" evidence="31">
    <location>
        <begin position="1146"/>
        <end position="1165"/>
    </location>
</feature>
<evidence type="ECO:0000256" key="30">
    <source>
        <dbReference type="SAM" id="MobiDB-lite"/>
    </source>
</evidence>
<dbReference type="GO" id="GO:0140346">
    <property type="term" value="F:phosphatidylserine flippase activity"/>
    <property type="evidence" value="ECO:0007669"/>
    <property type="project" value="UniProtKB-ARBA"/>
</dbReference>
<feature type="binding site" evidence="27">
    <location>
        <position position="1092"/>
    </location>
    <ligand>
        <name>ATP</name>
        <dbReference type="ChEBI" id="CHEBI:30616"/>
    </ligand>
</feature>
<dbReference type="InterPro" id="IPR032630">
    <property type="entry name" value="P_typ_ATPase_c"/>
</dbReference>
<dbReference type="Pfam" id="PF16212">
    <property type="entry name" value="PhoLip_ATPase_C"/>
    <property type="match status" value="1"/>
</dbReference>
<evidence type="ECO:0000256" key="4">
    <source>
        <dbReference type="ARBA" id="ARBA00007913"/>
    </source>
</evidence>
<feature type="binding site" evidence="27">
    <location>
        <position position="776"/>
    </location>
    <ligand>
        <name>ATP</name>
        <dbReference type="ChEBI" id="CHEBI:30616"/>
    </ligand>
</feature>
<evidence type="ECO:0000256" key="6">
    <source>
        <dbReference type="ARBA" id="ARBA00012189"/>
    </source>
</evidence>
<evidence type="ECO:0000256" key="19">
    <source>
        <dbReference type="ARBA" id="ARBA00023136"/>
    </source>
</evidence>
<keyword evidence="14 27" id="KW-0067">ATP-binding</keyword>
<dbReference type="GO" id="GO:0090554">
    <property type="term" value="F:phosphatidylcholine floppase activity"/>
    <property type="evidence" value="ECO:0007669"/>
    <property type="project" value="RHEA"/>
</dbReference>
<feature type="compositionally biased region" description="Polar residues" evidence="30">
    <location>
        <begin position="276"/>
        <end position="294"/>
    </location>
</feature>
<keyword evidence="39" id="KW-1185">Reference proteome</keyword>
<dbReference type="FunFam" id="3.40.50.1000:FF:000108">
    <property type="entry name" value="Phospholipid-transporting ATPase"/>
    <property type="match status" value="1"/>
</dbReference>
<evidence type="ECO:0000256" key="29">
    <source>
        <dbReference type="SAM" id="Coils"/>
    </source>
</evidence>
<evidence type="ECO:0000259" key="32">
    <source>
        <dbReference type="Pfam" id="PF12726"/>
    </source>
</evidence>
<feature type="binding site" evidence="27">
    <location>
        <position position="817"/>
    </location>
    <ligand>
        <name>ATP</name>
        <dbReference type="ChEBI" id="CHEBI:30616"/>
    </ligand>
</feature>
<evidence type="ECO:0000256" key="15">
    <source>
        <dbReference type="ARBA" id="ARBA00022842"/>
    </source>
</evidence>
<dbReference type="PRINTS" id="PR00119">
    <property type="entry name" value="CATATPASE"/>
</dbReference>
<dbReference type="CDD" id="cd18042">
    <property type="entry name" value="DEXXQc_SETX"/>
    <property type="match status" value="1"/>
</dbReference>
<dbReference type="PANTHER" id="PTHR24092:SF180">
    <property type="entry name" value="PHOSPHOLIPID-TRANSPORTING ATPASE DNF1-RELATED"/>
    <property type="match status" value="1"/>
</dbReference>
<dbReference type="FunFam" id="3.40.50.1000:FF:000001">
    <property type="entry name" value="Phospholipid-transporting ATPase IC"/>
    <property type="match status" value="1"/>
</dbReference>
<comment type="catalytic activity">
    <reaction evidence="21">
        <text>ATP + H2O + phospholipidSide 1 = ADP + phosphate + phospholipidSide 2.</text>
        <dbReference type="EC" id="7.6.2.1"/>
    </reaction>
</comment>
<feature type="region of interest" description="Disordered" evidence="30">
    <location>
        <begin position="1"/>
        <end position="114"/>
    </location>
</feature>
<keyword evidence="16" id="KW-1278">Translocase</keyword>